<evidence type="ECO:0000256" key="1">
    <source>
        <dbReference type="SAM" id="Phobius"/>
    </source>
</evidence>
<keyword evidence="1" id="KW-1133">Transmembrane helix</keyword>
<reference evidence="2" key="1">
    <citation type="submission" date="2021-05" db="EMBL/GenBank/DDBJ databases">
        <authorList>
            <person name="Alioto T."/>
            <person name="Alioto T."/>
            <person name="Gomez Garrido J."/>
        </authorList>
    </citation>
    <scope>NUCLEOTIDE SEQUENCE</scope>
</reference>
<proteinExistence type="predicted"/>
<organism evidence="2">
    <name type="scientific">Cacopsylla melanoneura</name>
    <dbReference type="NCBI Taxonomy" id="428564"/>
    <lineage>
        <taxon>Eukaryota</taxon>
        <taxon>Metazoa</taxon>
        <taxon>Ecdysozoa</taxon>
        <taxon>Arthropoda</taxon>
        <taxon>Hexapoda</taxon>
        <taxon>Insecta</taxon>
        <taxon>Pterygota</taxon>
        <taxon>Neoptera</taxon>
        <taxon>Paraneoptera</taxon>
        <taxon>Hemiptera</taxon>
        <taxon>Sternorrhyncha</taxon>
        <taxon>Psylloidea</taxon>
        <taxon>Psyllidae</taxon>
        <taxon>Psyllinae</taxon>
        <taxon>Cacopsylla</taxon>
    </lineage>
</organism>
<accession>A0A8D9F9M9</accession>
<dbReference type="EMBL" id="HBUF01626724">
    <property type="protein sequence ID" value="CAG6782321.1"/>
    <property type="molecule type" value="Transcribed_RNA"/>
</dbReference>
<name>A0A8D9F9M9_9HEMI</name>
<keyword evidence="1" id="KW-0472">Membrane</keyword>
<dbReference type="AlphaFoldDB" id="A0A8D9F9M9"/>
<feature type="transmembrane region" description="Helical" evidence="1">
    <location>
        <begin position="43"/>
        <end position="62"/>
    </location>
</feature>
<sequence length="113" mass="13336">MMPDKIKIKNFFRPGHFTSSFSSLFLLLLLYVFHHYFSTSLSFSSLFLLIYLFHHYFLATIISPSRLSPISKCSREKDASNAFLILSLKRITRNGIVITYVQVFPREIWDFFL</sequence>
<protein>
    <submittedName>
        <fullName evidence="2">Uncharacterized protein</fullName>
    </submittedName>
</protein>
<feature type="transmembrane region" description="Helical" evidence="1">
    <location>
        <begin position="21"/>
        <end position="37"/>
    </location>
</feature>
<evidence type="ECO:0000313" key="2">
    <source>
        <dbReference type="EMBL" id="CAG6782321.1"/>
    </source>
</evidence>
<keyword evidence="1" id="KW-0812">Transmembrane</keyword>